<gene>
    <name evidence="1" type="ORF">EYR41_004535</name>
</gene>
<comment type="caution">
    <text evidence="1">The sequence shown here is derived from an EMBL/GenBank/DDBJ whole genome shotgun (WGS) entry which is preliminary data.</text>
</comment>
<organism evidence="1 2">
    <name type="scientific">Orbilia oligospora</name>
    <name type="common">Nematode-trapping fungus</name>
    <name type="synonym">Arthrobotrys oligospora</name>
    <dbReference type="NCBI Taxonomy" id="2813651"/>
    <lineage>
        <taxon>Eukaryota</taxon>
        <taxon>Fungi</taxon>
        <taxon>Dikarya</taxon>
        <taxon>Ascomycota</taxon>
        <taxon>Pezizomycotina</taxon>
        <taxon>Orbiliomycetes</taxon>
        <taxon>Orbiliales</taxon>
        <taxon>Orbiliaceae</taxon>
        <taxon>Orbilia</taxon>
    </lineage>
</organism>
<evidence type="ECO:0000313" key="2">
    <source>
        <dbReference type="Proteomes" id="UP000297595"/>
    </source>
</evidence>
<protein>
    <submittedName>
        <fullName evidence="1">Uncharacterized protein</fullName>
    </submittedName>
</protein>
<accession>A0A7C8PD98</accession>
<dbReference type="EMBL" id="SOZJ01000002">
    <property type="protein sequence ID" value="TGJ72657.1"/>
    <property type="molecule type" value="Genomic_DNA"/>
</dbReference>
<proteinExistence type="predicted"/>
<sequence>MFSLLTAYRCILQPPSIRGYNSRRMYIKGVDQAHDLSKVLPEWHMMKLFMGGLGALTLGETVFEFTLVKKVAVLEAHLIEMRRDIALIKGKLFGIPVSAEVLEALGSKGKEI</sequence>
<name>A0A7C8PD98_ORBOL</name>
<evidence type="ECO:0000313" key="1">
    <source>
        <dbReference type="EMBL" id="TGJ72657.1"/>
    </source>
</evidence>
<reference evidence="1 2" key="1">
    <citation type="submission" date="2019-03" db="EMBL/GenBank/DDBJ databases">
        <title>Nematode-trapping fungi genome.</title>
        <authorList>
            <person name="Vidal-Diez De Ulzurrun G."/>
        </authorList>
    </citation>
    <scope>NUCLEOTIDE SEQUENCE [LARGE SCALE GENOMIC DNA]</scope>
    <source>
        <strain evidence="1 2">TWF154</strain>
    </source>
</reference>
<dbReference type="AlphaFoldDB" id="A0A7C8PD98"/>
<dbReference type="Proteomes" id="UP000297595">
    <property type="component" value="Unassembled WGS sequence"/>
</dbReference>